<evidence type="ECO:0000256" key="2">
    <source>
        <dbReference type="ARBA" id="ARBA00022833"/>
    </source>
</evidence>
<dbReference type="PROSITE" id="PS50081">
    <property type="entry name" value="ZF_DAG_PE_2"/>
    <property type="match status" value="1"/>
</dbReference>
<feature type="compositionally biased region" description="Polar residues" evidence="3">
    <location>
        <begin position="83"/>
        <end position="112"/>
    </location>
</feature>
<dbReference type="SUPFAM" id="SSF57889">
    <property type="entry name" value="Cysteine-rich domain"/>
    <property type="match status" value="1"/>
</dbReference>
<dbReference type="Pfam" id="PF03455">
    <property type="entry name" value="dDENN"/>
    <property type="match status" value="1"/>
</dbReference>
<feature type="compositionally biased region" description="Basic and acidic residues" evidence="3">
    <location>
        <begin position="787"/>
        <end position="799"/>
    </location>
</feature>
<dbReference type="OrthoDB" id="6019893at2759"/>
<reference evidence="7" key="1">
    <citation type="journal article" date="2017" name="Nat. Microbiol.">
        <title>Global analysis of biosynthetic gene clusters reveals vast potential of secondary metabolite production in Penicillium species.</title>
        <authorList>
            <person name="Nielsen J.C."/>
            <person name="Grijseels S."/>
            <person name="Prigent S."/>
            <person name="Ji B."/>
            <person name="Dainat J."/>
            <person name="Nielsen K.F."/>
            <person name="Frisvad J.C."/>
            <person name="Workman M."/>
            <person name="Nielsen J."/>
        </authorList>
    </citation>
    <scope>NUCLEOTIDE SEQUENCE [LARGE SCALE GENOMIC DNA]</scope>
    <source>
        <strain evidence="7">IBT 11843</strain>
    </source>
</reference>
<dbReference type="InterPro" id="IPR005113">
    <property type="entry name" value="uDENN_dom"/>
</dbReference>
<dbReference type="Gene3D" id="3.30.60.20">
    <property type="match status" value="1"/>
</dbReference>
<proteinExistence type="predicted"/>
<evidence type="ECO:0000256" key="1">
    <source>
        <dbReference type="ARBA" id="ARBA00022723"/>
    </source>
</evidence>
<dbReference type="PANTHER" id="PTHR12296:SF21">
    <property type="entry name" value="DENN DOMAIN-CONTAINING PROTEIN 3"/>
    <property type="match status" value="1"/>
</dbReference>
<dbReference type="InterPro" id="IPR043153">
    <property type="entry name" value="DENN_C"/>
</dbReference>
<dbReference type="GO" id="GO:0031410">
    <property type="term" value="C:cytoplasmic vesicle"/>
    <property type="evidence" value="ECO:0007669"/>
    <property type="project" value="TreeGrafter"/>
</dbReference>
<dbReference type="SMART" id="SM00800">
    <property type="entry name" value="uDENN"/>
    <property type="match status" value="1"/>
</dbReference>
<dbReference type="PROSITE" id="PS50211">
    <property type="entry name" value="DENN"/>
    <property type="match status" value="1"/>
</dbReference>
<evidence type="ECO:0000313" key="7">
    <source>
        <dbReference type="Proteomes" id="UP000191522"/>
    </source>
</evidence>
<gene>
    <name evidence="6" type="ORF">PENDEC_c021G04020</name>
</gene>
<accession>A0A1V6P635</accession>
<feature type="domain" description="Phorbol-ester/DAG-type" evidence="4">
    <location>
        <begin position="872"/>
        <end position="919"/>
    </location>
</feature>
<dbReference type="Pfam" id="PF02141">
    <property type="entry name" value="DENN"/>
    <property type="match status" value="1"/>
</dbReference>
<dbReference type="SMART" id="SM00799">
    <property type="entry name" value="DENN"/>
    <property type="match status" value="1"/>
</dbReference>
<feature type="region of interest" description="Disordered" evidence="3">
    <location>
        <begin position="60"/>
        <end position="116"/>
    </location>
</feature>
<dbReference type="Proteomes" id="UP000191522">
    <property type="component" value="Unassembled WGS sequence"/>
</dbReference>
<dbReference type="Pfam" id="PF03456">
    <property type="entry name" value="uDENN"/>
    <property type="match status" value="1"/>
</dbReference>
<dbReference type="OMA" id="RCEEWRK"/>
<dbReference type="InterPro" id="IPR046349">
    <property type="entry name" value="C1-like_sf"/>
</dbReference>
<dbReference type="InterPro" id="IPR001194">
    <property type="entry name" value="cDENN_dom"/>
</dbReference>
<evidence type="ECO:0000259" key="4">
    <source>
        <dbReference type="PROSITE" id="PS50081"/>
    </source>
</evidence>
<dbReference type="AlphaFoldDB" id="A0A1V6P635"/>
<dbReference type="InterPro" id="IPR051696">
    <property type="entry name" value="DENN_Domain_GEFs"/>
</dbReference>
<dbReference type="EMBL" id="MDYL01000021">
    <property type="protein sequence ID" value="OQD72449.1"/>
    <property type="molecule type" value="Genomic_DNA"/>
</dbReference>
<dbReference type="Gene3D" id="3.40.50.11500">
    <property type="match status" value="1"/>
</dbReference>
<dbReference type="SMART" id="SM00801">
    <property type="entry name" value="dDENN"/>
    <property type="match status" value="1"/>
</dbReference>
<keyword evidence="2" id="KW-0862">Zinc</keyword>
<evidence type="ECO:0008006" key="8">
    <source>
        <dbReference type="Google" id="ProtNLM"/>
    </source>
</evidence>
<evidence type="ECO:0000259" key="5">
    <source>
        <dbReference type="PROSITE" id="PS50211"/>
    </source>
</evidence>
<dbReference type="GO" id="GO:0046872">
    <property type="term" value="F:metal ion binding"/>
    <property type="evidence" value="ECO:0007669"/>
    <property type="project" value="UniProtKB-KW"/>
</dbReference>
<dbReference type="InterPro" id="IPR037516">
    <property type="entry name" value="Tripartite_DENN"/>
</dbReference>
<dbReference type="InterPro" id="IPR005112">
    <property type="entry name" value="dDENN_dom"/>
</dbReference>
<keyword evidence="7" id="KW-1185">Reference proteome</keyword>
<dbReference type="InterPro" id="IPR002219">
    <property type="entry name" value="PKC_DAG/PE"/>
</dbReference>
<keyword evidence="1" id="KW-0479">Metal-binding</keyword>
<sequence length="1122" mass="123790">MPSTSATGSLEGAPLADYFWIAGVDGSEVLDTFRRLGDDYRINGAASPGPALTDAIQEDADAEEEYKPEGASRPPSALYTGPNRRSSNQRLSTLSRDSGQTNGTNSNRSSVTVKGASSPLRASAMFDGDFDFDQALFKFANERETFLTDLSLSAGAITPNSRPRSRVRTQKIVADDSPSPGGSGLLRSSIGSVRRHMSFRDMNSMKRQPSIARQASVRTSRRLSNYNSVIPVPQPLEISPSMHPLKRRFEPVLLDRFPPRDMADDAKQRGKFPDYVPMFAFPNDINIVSSDERPRSTWHGFAMTADNGSKTHAICMIIWIPLNPQAADELEKRCEEWRKDNMTDEERELAASLGERLASERAKLSQLLAQLPNVPSGSESREQLEDEISAVEEKIGLMTDLLRPVRHGAASKIEGLTDGDTGFWIPRAYGILGREANMTTFWKEWLKAIVVPMTEGGVQRIPPNSPRMGGWQPLERYVMNLCTEAFCPISSKTQVELAIRELRLFARQEASNELPGSRNTDLYALFRTLSVPNIIILFEYALTESRIIFLSSHTSMLYLATRALVDLLFPIQWAGVLIPVLPARLVQAIEAPCPYIVGIERRYEKVELPTDDFVLVDLDNDLIESTVRPTPLPRHQRRKLLSLLQMAAPLHSRCGVPTGPPAYAIETYPWDTFLTESKASYTSKAPPTNLAKYVGLNSSAFGSTAVAPGSYQPPIFNAFLHARHEHGSSSRGYSSKGVDRPGTSSTSKVGASPPSPRESSPTSGHFPPPPPTPSSRNDSGMALQASLREKRSGHFDAASRRSSSLGMTRRPSAPFLGHTSNLSVTTLNTEYGQGSTYAPSVYAQSTIAASTIVPQASIQHVSNAEGTCWVEGHYFQTQPWDDKLTCAICDDRAEEGMFKCQACKLTVHNRCASQVCLVCDAAFHPDQIRAAFVRCFASLFYTYKKYLVPASGEKKKAGMYYVFNMEAFMKSLPNEHAEYIAVLQQTQGFNEFISERERTSPKAKDSKMALFDEIVLSKRNRGRTSIFSGRSTTDFLSDTSNHLWRTASATFFAPTSRSQPNLSADYTRVATRAPAKLDTSLMQEPRMIHGAPRVSKTANTARRKPLPKLMNGLAISPSSPPS</sequence>
<comment type="caution">
    <text evidence="6">The sequence shown here is derived from an EMBL/GenBank/DDBJ whole genome shotgun (WGS) entry which is preliminary data.</text>
</comment>
<dbReference type="PANTHER" id="PTHR12296">
    <property type="entry name" value="DENN DOMAIN-CONTAINING PROTEIN 4"/>
    <property type="match status" value="1"/>
</dbReference>
<feature type="region of interest" description="Disordered" evidence="3">
    <location>
        <begin position="726"/>
        <end position="819"/>
    </location>
</feature>
<dbReference type="GO" id="GO:0032483">
    <property type="term" value="P:regulation of Rab protein signal transduction"/>
    <property type="evidence" value="ECO:0007669"/>
    <property type="project" value="TreeGrafter"/>
</dbReference>
<evidence type="ECO:0000313" key="6">
    <source>
        <dbReference type="EMBL" id="OQD72449.1"/>
    </source>
</evidence>
<protein>
    <recommendedName>
        <fullName evidence="8">UDENN domain-containing protein</fullName>
    </recommendedName>
</protein>
<organism evidence="6 7">
    <name type="scientific">Penicillium decumbens</name>
    <dbReference type="NCBI Taxonomy" id="69771"/>
    <lineage>
        <taxon>Eukaryota</taxon>
        <taxon>Fungi</taxon>
        <taxon>Dikarya</taxon>
        <taxon>Ascomycota</taxon>
        <taxon>Pezizomycotina</taxon>
        <taxon>Eurotiomycetes</taxon>
        <taxon>Eurotiomycetidae</taxon>
        <taxon>Eurotiales</taxon>
        <taxon>Aspergillaceae</taxon>
        <taxon>Penicillium</taxon>
    </lineage>
</organism>
<evidence type="ECO:0000256" key="3">
    <source>
        <dbReference type="SAM" id="MobiDB-lite"/>
    </source>
</evidence>
<feature type="domain" description="UDENN" evidence="5">
    <location>
        <begin position="235"/>
        <end position="1005"/>
    </location>
</feature>
<name>A0A1V6P635_PENDC</name>